<keyword evidence="7" id="KW-0808">Transferase</keyword>
<dbReference type="Pfam" id="PF00069">
    <property type="entry name" value="Pkinase"/>
    <property type="match status" value="1"/>
</dbReference>
<feature type="binding site" evidence="4">
    <location>
        <position position="81"/>
    </location>
    <ligand>
        <name>ATP</name>
        <dbReference type="ChEBI" id="CHEBI:30616"/>
    </ligand>
</feature>
<dbReference type="OrthoDB" id="2687620at2759"/>
<evidence type="ECO:0000256" key="4">
    <source>
        <dbReference type="PROSITE-ProRule" id="PRU10141"/>
    </source>
</evidence>
<feature type="region of interest" description="Disordered" evidence="5">
    <location>
        <begin position="496"/>
        <end position="532"/>
    </location>
</feature>
<dbReference type="PROSITE" id="PS00108">
    <property type="entry name" value="PROTEIN_KINASE_ST"/>
    <property type="match status" value="1"/>
</dbReference>
<comment type="caution">
    <text evidence="7">The sequence shown here is derived from an EMBL/GenBank/DDBJ whole genome shotgun (WGS) entry which is preliminary data.</text>
</comment>
<evidence type="ECO:0000256" key="1">
    <source>
        <dbReference type="ARBA" id="ARBA00012513"/>
    </source>
</evidence>
<name>A0A9Q0MV59_9DIPT</name>
<keyword evidence="7" id="KW-0418">Kinase</keyword>
<dbReference type="PANTHER" id="PTHR11909">
    <property type="entry name" value="CASEIN KINASE-RELATED"/>
    <property type="match status" value="1"/>
</dbReference>
<evidence type="ECO:0000313" key="8">
    <source>
        <dbReference type="Proteomes" id="UP001151699"/>
    </source>
</evidence>
<dbReference type="Gene3D" id="1.10.510.10">
    <property type="entry name" value="Transferase(Phosphotransferase) domain 1"/>
    <property type="match status" value="1"/>
</dbReference>
<dbReference type="AlphaFoldDB" id="A0A9Q0MV59"/>
<evidence type="ECO:0000256" key="2">
    <source>
        <dbReference type="ARBA" id="ARBA00022741"/>
    </source>
</evidence>
<evidence type="ECO:0000256" key="3">
    <source>
        <dbReference type="ARBA" id="ARBA00022840"/>
    </source>
</evidence>
<reference evidence="7" key="1">
    <citation type="submission" date="2022-07" db="EMBL/GenBank/DDBJ databases">
        <authorList>
            <person name="Trinca V."/>
            <person name="Uliana J.V.C."/>
            <person name="Torres T.T."/>
            <person name="Ward R.J."/>
            <person name="Monesi N."/>
        </authorList>
    </citation>
    <scope>NUCLEOTIDE SEQUENCE</scope>
    <source>
        <strain evidence="7">HSMRA1968</strain>
        <tissue evidence="7">Whole embryos</tissue>
    </source>
</reference>
<evidence type="ECO:0000256" key="5">
    <source>
        <dbReference type="SAM" id="MobiDB-lite"/>
    </source>
</evidence>
<proteinExistence type="predicted"/>
<dbReference type="EMBL" id="WJQU01000003">
    <property type="protein sequence ID" value="KAJ6638496.1"/>
    <property type="molecule type" value="Genomic_DNA"/>
</dbReference>
<dbReference type="InterPro" id="IPR000719">
    <property type="entry name" value="Prot_kinase_dom"/>
</dbReference>
<keyword evidence="2 4" id="KW-0547">Nucleotide-binding</keyword>
<protein>
    <recommendedName>
        <fullName evidence="1">non-specific serine/threonine protein kinase</fullName>
        <ecNumber evidence="1">2.7.11.1</ecNumber>
    </recommendedName>
</protein>
<dbReference type="GO" id="GO:0005524">
    <property type="term" value="F:ATP binding"/>
    <property type="evidence" value="ECO:0007669"/>
    <property type="project" value="UniProtKB-UniRule"/>
</dbReference>
<gene>
    <name evidence="7" type="primary">ball_0</name>
    <name evidence="7" type="ORF">Bhyg_11232</name>
</gene>
<dbReference type="InterPro" id="IPR017441">
    <property type="entry name" value="Protein_kinase_ATP_BS"/>
</dbReference>
<feature type="domain" description="Protein kinase" evidence="6">
    <location>
        <begin position="50"/>
        <end position="319"/>
    </location>
</feature>
<dbReference type="EC" id="2.7.11.1" evidence="1"/>
<dbReference type="SMART" id="SM00220">
    <property type="entry name" value="S_TKc"/>
    <property type="match status" value="1"/>
</dbReference>
<keyword evidence="8" id="KW-1185">Reference proteome</keyword>
<organism evidence="7 8">
    <name type="scientific">Pseudolycoriella hygida</name>
    <dbReference type="NCBI Taxonomy" id="35572"/>
    <lineage>
        <taxon>Eukaryota</taxon>
        <taxon>Metazoa</taxon>
        <taxon>Ecdysozoa</taxon>
        <taxon>Arthropoda</taxon>
        <taxon>Hexapoda</taxon>
        <taxon>Insecta</taxon>
        <taxon>Pterygota</taxon>
        <taxon>Neoptera</taxon>
        <taxon>Endopterygota</taxon>
        <taxon>Diptera</taxon>
        <taxon>Nematocera</taxon>
        <taxon>Sciaroidea</taxon>
        <taxon>Sciaridae</taxon>
        <taxon>Pseudolycoriella</taxon>
    </lineage>
</organism>
<dbReference type="PROSITE" id="PS50011">
    <property type="entry name" value="PROTEIN_KINASE_DOM"/>
    <property type="match status" value="1"/>
</dbReference>
<evidence type="ECO:0000259" key="6">
    <source>
        <dbReference type="PROSITE" id="PS50011"/>
    </source>
</evidence>
<dbReference type="InterPro" id="IPR011009">
    <property type="entry name" value="Kinase-like_dom_sf"/>
</dbReference>
<dbReference type="PROSITE" id="PS00107">
    <property type="entry name" value="PROTEIN_KINASE_ATP"/>
    <property type="match status" value="1"/>
</dbReference>
<dbReference type="SUPFAM" id="SSF56112">
    <property type="entry name" value="Protein kinase-like (PK-like)"/>
    <property type="match status" value="1"/>
</dbReference>
<sequence>MPARPKAAAKAKETGKAVGGVKKKVTAKGYKKPAPIPIGEILTDVARQQWKVGPSIGSGGFGEIYSACKVGEGKAYNFVVKIEPHENGPLFVEMHFYSKNAKMADIEQYRKNRKLKSLGMPNYVGHGSHELNGLKHRFVVMPLYGRDVWSFFLENGKILPQGTIYRIAIQMLDVLEYIHQCTYVHADLKGANILLGQGKNGASQAYLVDFGLVSHYTNKDFKPDPKKMHNGTIEYTSRDAHNGVPTMRGDMEILAYNVVHWSGVTLPWEADGLLSVPKKVQESKENFMSDVVVALKKCFPACPDTIVDYLKYVATLKYNDTPDYGKCRQMFENGLKKLGEKNDGDLIFDLKSTAGPSKKETANKTTKAENKKGKKPVVVETANNSGIDVDVENISPVKEQRKRAMVDEVKTPSEDKRAKMIINSGKEKTATVQSGNSVIVNSSPAKGKSKAKIVHVNLELDVSVDANIVLSVSRKSKKGKLRVVSESTPKIEKSVTMDDDNEDIIPNSNESTPVAKVRSFRRKNTSQNKNSK</sequence>
<dbReference type="InterPro" id="IPR050235">
    <property type="entry name" value="CK1_Ser-Thr_kinase"/>
</dbReference>
<accession>A0A9Q0MV59</accession>
<dbReference type="InterPro" id="IPR008271">
    <property type="entry name" value="Ser/Thr_kinase_AS"/>
</dbReference>
<dbReference type="Proteomes" id="UP001151699">
    <property type="component" value="Chromosome X"/>
</dbReference>
<dbReference type="GO" id="GO:0004674">
    <property type="term" value="F:protein serine/threonine kinase activity"/>
    <property type="evidence" value="ECO:0007669"/>
    <property type="project" value="UniProtKB-EC"/>
</dbReference>
<keyword evidence="3 4" id="KW-0067">ATP-binding</keyword>
<evidence type="ECO:0000313" key="7">
    <source>
        <dbReference type="EMBL" id="KAJ6638496.1"/>
    </source>
</evidence>